<evidence type="ECO:0000256" key="3">
    <source>
        <dbReference type="ARBA" id="ARBA00022692"/>
    </source>
</evidence>
<dbReference type="GO" id="GO:0016020">
    <property type="term" value="C:membrane"/>
    <property type="evidence" value="ECO:0007669"/>
    <property type="project" value="UniProtKB-SubCell"/>
</dbReference>
<dbReference type="PROSITE" id="PS50850">
    <property type="entry name" value="MFS"/>
    <property type="match status" value="1"/>
</dbReference>
<dbReference type="GO" id="GO:0022857">
    <property type="term" value="F:transmembrane transporter activity"/>
    <property type="evidence" value="ECO:0007669"/>
    <property type="project" value="InterPro"/>
</dbReference>
<dbReference type="PANTHER" id="PTHR23504">
    <property type="entry name" value="MAJOR FACILITATOR SUPERFAMILY DOMAIN-CONTAINING PROTEIN 10"/>
    <property type="match status" value="1"/>
</dbReference>
<dbReference type="KEGG" id="bbel:109479425"/>
<organism evidence="8 9">
    <name type="scientific">Branchiostoma belcheri</name>
    <name type="common">Amphioxus</name>
    <dbReference type="NCBI Taxonomy" id="7741"/>
    <lineage>
        <taxon>Eukaryota</taxon>
        <taxon>Metazoa</taxon>
        <taxon>Chordata</taxon>
        <taxon>Cephalochordata</taxon>
        <taxon>Leptocardii</taxon>
        <taxon>Amphioxiformes</taxon>
        <taxon>Branchiostomatidae</taxon>
        <taxon>Branchiostoma</taxon>
    </lineage>
</organism>
<keyword evidence="8" id="KW-1185">Reference proteome</keyword>
<feature type="transmembrane region" description="Helical" evidence="6">
    <location>
        <begin position="21"/>
        <end position="42"/>
    </location>
</feature>
<dbReference type="InterPro" id="IPR036259">
    <property type="entry name" value="MFS_trans_sf"/>
</dbReference>
<feature type="transmembrane region" description="Helical" evidence="6">
    <location>
        <begin position="363"/>
        <end position="389"/>
    </location>
</feature>
<evidence type="ECO:0000256" key="1">
    <source>
        <dbReference type="ARBA" id="ARBA00004141"/>
    </source>
</evidence>
<dbReference type="AlphaFoldDB" id="A0A6P4ZS87"/>
<keyword evidence="5 6" id="KW-0472">Membrane</keyword>
<dbReference type="OrthoDB" id="419616at2759"/>
<reference evidence="9" key="1">
    <citation type="submission" date="2025-08" db="UniProtKB">
        <authorList>
            <consortium name="RefSeq"/>
        </authorList>
    </citation>
    <scope>IDENTIFICATION</scope>
    <source>
        <tissue evidence="9">Gonad</tissue>
    </source>
</reference>
<feature type="transmembrane region" description="Helical" evidence="6">
    <location>
        <begin position="401"/>
        <end position="420"/>
    </location>
</feature>
<feature type="transmembrane region" description="Helical" evidence="6">
    <location>
        <begin position="440"/>
        <end position="459"/>
    </location>
</feature>
<name>A0A6P4ZS87_BRABE</name>
<evidence type="ECO:0000256" key="6">
    <source>
        <dbReference type="SAM" id="Phobius"/>
    </source>
</evidence>
<dbReference type="GeneID" id="109479425"/>
<evidence type="ECO:0000256" key="4">
    <source>
        <dbReference type="ARBA" id="ARBA00022989"/>
    </source>
</evidence>
<dbReference type="InterPro" id="IPR011701">
    <property type="entry name" value="MFS"/>
</dbReference>
<comment type="subcellular location">
    <subcellularLocation>
        <location evidence="1">Membrane</location>
        <topology evidence="1">Multi-pass membrane protein</topology>
    </subcellularLocation>
</comment>
<feature type="transmembrane region" description="Helical" evidence="6">
    <location>
        <begin position="189"/>
        <end position="212"/>
    </location>
</feature>
<dbReference type="SUPFAM" id="SSF103473">
    <property type="entry name" value="MFS general substrate transporter"/>
    <property type="match status" value="2"/>
</dbReference>
<feature type="transmembrane region" description="Helical" evidence="6">
    <location>
        <begin position="48"/>
        <end position="66"/>
    </location>
</feature>
<protein>
    <submittedName>
        <fullName evidence="9">Probable peptide/nitrate transporter At3g43790</fullName>
    </submittedName>
</protein>
<evidence type="ECO:0000313" key="8">
    <source>
        <dbReference type="Proteomes" id="UP000515135"/>
    </source>
</evidence>
<feature type="transmembrane region" description="Helical" evidence="6">
    <location>
        <begin position="120"/>
        <end position="142"/>
    </location>
</feature>
<dbReference type="PANTHER" id="PTHR23504:SF15">
    <property type="entry name" value="MAJOR FACILITATOR SUPERFAMILY (MFS) PROFILE DOMAIN-CONTAINING PROTEIN"/>
    <property type="match status" value="1"/>
</dbReference>
<feature type="domain" description="Major facilitator superfamily (MFS) profile" evidence="7">
    <location>
        <begin position="1"/>
        <end position="464"/>
    </location>
</feature>
<feature type="transmembrane region" description="Helical" evidence="6">
    <location>
        <begin position="258"/>
        <end position="286"/>
    </location>
</feature>
<feature type="transmembrane region" description="Helical" evidence="6">
    <location>
        <begin position="78"/>
        <end position="100"/>
    </location>
</feature>
<gene>
    <name evidence="9" type="primary">LOC109479425</name>
</gene>
<dbReference type="RefSeq" id="XP_019636954.1">
    <property type="nucleotide sequence ID" value="XM_019781395.1"/>
</dbReference>
<evidence type="ECO:0000256" key="2">
    <source>
        <dbReference type="ARBA" id="ARBA00022448"/>
    </source>
</evidence>
<evidence type="ECO:0000256" key="5">
    <source>
        <dbReference type="ARBA" id="ARBA00023136"/>
    </source>
</evidence>
<dbReference type="Gene3D" id="1.20.1250.20">
    <property type="entry name" value="MFS general substrate transporter like domains"/>
    <property type="match status" value="1"/>
</dbReference>
<keyword evidence="2" id="KW-0813">Transport</keyword>
<sequence length="487" mass="52359">MMQDKNIWWGKLSDVVGRRPILLSSNATLMISMVLIGFSFSFPWTVCVLFLEGLFNGTVVVAKTYLYEVCPPEYHSLAFSIFLVPSNVAQFVGPTLGGFLSCPATRFEVFDIPLFKQFPYLLPCAVVACLQFCILIVGCLFLTESLGKKLKEEYIDLTEVSTDSEEDGEKRQEDSITGILRDRLVLTSCVVYAIFALASICINQTLLALLLVSDPDHGGYSFGPAEVSVVLTTIAVYGTVTKASINPYIASKFTYKTVYVIGLVLYAVGISLLPSMSGITGVGAVASRKLSNKTASSSDFTLNFTTAERISTTSPQVMTEGYLQKAAEMNVTAARPLPGQCRIADGDKTETSQPPASDLLARVWAPLLFVVLVMEQGRAFSFLAGMVLVGNASVQSNRGTINSIAQILASLMRLAGPVTSANLFAWSNDNGLPWPLDHHLGFYVVAVLCLLMAVLCASLPASINKPRIALDSPTASEGSDGGKGQGK</sequence>
<proteinExistence type="predicted"/>
<evidence type="ECO:0000313" key="9">
    <source>
        <dbReference type="RefSeq" id="XP_019636954.1"/>
    </source>
</evidence>
<evidence type="ECO:0000259" key="7">
    <source>
        <dbReference type="PROSITE" id="PS50850"/>
    </source>
</evidence>
<dbReference type="InterPro" id="IPR020846">
    <property type="entry name" value="MFS_dom"/>
</dbReference>
<dbReference type="Pfam" id="PF07690">
    <property type="entry name" value="MFS_1"/>
    <property type="match status" value="1"/>
</dbReference>
<accession>A0A6P4ZS87</accession>
<keyword evidence="3 6" id="KW-0812">Transmembrane</keyword>
<dbReference type="Proteomes" id="UP000515135">
    <property type="component" value="Unplaced"/>
</dbReference>
<keyword evidence="4 6" id="KW-1133">Transmembrane helix</keyword>